<evidence type="ECO:0000313" key="4">
    <source>
        <dbReference type="Proteomes" id="UP000094068"/>
    </source>
</evidence>
<accession>A0A1E5GHB9</accession>
<sequence>MKKQTKVVLVSGLILLGVLMNSGQVLAYEAGDVDPIQNNQQILDKVDNGDIELKGWIGTFDPTEAPDPEQPTPSDTDASWVNVMMPVTVLFGSLESDKGSVYGPTYEIKNNSVKGVKVSAQNVTAVANAIDSGLDLNMVADNGAVTIPLVKTDGSLLDTATEVKALTTGGSVDFTLQGQFSGVYPTVETGPLTPKYNLSLKFDVQ</sequence>
<dbReference type="RefSeq" id="WP_069645900.1">
    <property type="nucleotide sequence ID" value="NZ_MIJZ01000012.1"/>
</dbReference>
<feature type="signal peptide" evidence="2">
    <location>
        <begin position="1"/>
        <end position="27"/>
    </location>
</feature>
<feature type="region of interest" description="Disordered" evidence="1">
    <location>
        <begin position="58"/>
        <end position="78"/>
    </location>
</feature>
<protein>
    <recommendedName>
        <fullName evidence="5">WxL domain-containing protein</fullName>
    </recommendedName>
</protein>
<dbReference type="AlphaFoldDB" id="A0A1E5GHB9"/>
<proteinExistence type="predicted"/>
<gene>
    <name evidence="3" type="ORF">BCR21_07360</name>
</gene>
<dbReference type="OrthoDB" id="2186474at2"/>
<dbReference type="Proteomes" id="UP000094068">
    <property type="component" value="Unassembled WGS sequence"/>
</dbReference>
<feature type="chain" id="PRO_5009177444" description="WxL domain-containing protein" evidence="2">
    <location>
        <begin position="28"/>
        <end position="205"/>
    </location>
</feature>
<evidence type="ECO:0000256" key="2">
    <source>
        <dbReference type="SAM" id="SignalP"/>
    </source>
</evidence>
<evidence type="ECO:0000313" key="3">
    <source>
        <dbReference type="EMBL" id="OEG12047.1"/>
    </source>
</evidence>
<evidence type="ECO:0000256" key="1">
    <source>
        <dbReference type="SAM" id="MobiDB-lite"/>
    </source>
</evidence>
<keyword evidence="4" id="KW-1185">Reference proteome</keyword>
<keyword evidence="2" id="KW-0732">Signal</keyword>
<evidence type="ECO:0008006" key="5">
    <source>
        <dbReference type="Google" id="ProtNLM"/>
    </source>
</evidence>
<comment type="caution">
    <text evidence="3">The sequence shown here is derived from an EMBL/GenBank/DDBJ whole genome shotgun (WGS) entry which is preliminary data.</text>
</comment>
<name>A0A1E5GHB9_9ENTE</name>
<dbReference type="STRING" id="903984.BCR21_07360"/>
<reference evidence="4" key="1">
    <citation type="submission" date="2016-09" db="EMBL/GenBank/DDBJ databases">
        <authorList>
            <person name="Gulvik C.A."/>
        </authorList>
    </citation>
    <scope>NUCLEOTIDE SEQUENCE [LARGE SCALE GENOMIC DNA]</scope>
    <source>
        <strain evidence="4">DSM 23328</strain>
    </source>
</reference>
<organism evidence="3 4">
    <name type="scientific">Enterococcus ureasiticus</name>
    <dbReference type="NCBI Taxonomy" id="903984"/>
    <lineage>
        <taxon>Bacteria</taxon>
        <taxon>Bacillati</taxon>
        <taxon>Bacillota</taxon>
        <taxon>Bacilli</taxon>
        <taxon>Lactobacillales</taxon>
        <taxon>Enterococcaceae</taxon>
        <taxon>Enterococcus</taxon>
    </lineage>
</organism>
<dbReference type="EMBL" id="MIJZ01000012">
    <property type="protein sequence ID" value="OEG12047.1"/>
    <property type="molecule type" value="Genomic_DNA"/>
</dbReference>